<feature type="transmembrane region" description="Helical" evidence="7">
    <location>
        <begin position="323"/>
        <end position="344"/>
    </location>
</feature>
<keyword evidence="5 7" id="KW-0472">Membrane</keyword>
<feature type="compositionally biased region" description="Basic and acidic residues" evidence="6">
    <location>
        <begin position="45"/>
        <end position="55"/>
    </location>
</feature>
<evidence type="ECO:0008006" key="11">
    <source>
        <dbReference type="Google" id="ProtNLM"/>
    </source>
</evidence>
<evidence type="ECO:0000313" key="9">
    <source>
        <dbReference type="EMBL" id="CAG7871433.1"/>
    </source>
</evidence>
<evidence type="ECO:0000256" key="4">
    <source>
        <dbReference type="ARBA" id="ARBA00022989"/>
    </source>
</evidence>
<feature type="transmembrane region" description="Helical" evidence="7">
    <location>
        <begin position="461"/>
        <end position="477"/>
    </location>
</feature>
<dbReference type="EMBL" id="LS974622">
    <property type="protein sequence ID" value="CAG7871433.1"/>
    <property type="molecule type" value="Genomic_DNA"/>
</dbReference>
<dbReference type="Gramene" id="A06p36730.2_BraZ1">
    <property type="protein sequence ID" value="A06p36730.2_BraZ1.CDS"/>
    <property type="gene ID" value="A06g36730.2_BraZ1"/>
</dbReference>
<evidence type="ECO:0000256" key="7">
    <source>
        <dbReference type="SAM" id="Phobius"/>
    </source>
</evidence>
<feature type="transmembrane region" description="Helical" evidence="7">
    <location>
        <begin position="198"/>
        <end position="216"/>
    </location>
</feature>
<gene>
    <name evidence="9" type="ORF">BRAPAZ1V2_A06P36730.2</name>
</gene>
<feature type="transmembrane region" description="Helical" evidence="7">
    <location>
        <begin position="258"/>
        <end position="280"/>
    </location>
</feature>
<comment type="subcellular location">
    <subcellularLocation>
        <location evidence="1">Membrane</location>
        <topology evidence="1">Multi-pass membrane protein</topology>
    </subcellularLocation>
</comment>
<dbReference type="Proteomes" id="UP000694005">
    <property type="component" value="Chromosome A06"/>
</dbReference>
<evidence type="ECO:0000256" key="3">
    <source>
        <dbReference type="ARBA" id="ARBA00022692"/>
    </source>
</evidence>
<evidence type="ECO:0000313" key="10">
    <source>
        <dbReference type="Proteomes" id="UP000694005"/>
    </source>
</evidence>
<comment type="similarity">
    <text evidence="2">Belongs to the nucleobase:cation symporter-2 (NCS2) (TC 2.A.40) family.</text>
</comment>
<protein>
    <recommendedName>
        <fullName evidence="11">Nucleobase-ascorbate transporter 6</fullName>
    </recommendedName>
</protein>
<sequence length="567" mass="61501">HSHTLSLFRSLAVFLSVLRRLLLTEAATDVKIKKAMAGGGAPAPKADEPQPHPPKDQLPNISYCITSPPPWPEAILLGFQHYLVMLGTTVLIPTALVPQMGGGYEEKAKVVQTILFVAGINTLLQTLFGTRLPAVIGASYTFVPTTISIILSGRFSDTSNPIDRFERIMRATQGALIVASTLQMILGFSGLWRNVVRFLSPISAVPLVGLVGFGLYEFGFPGVAKCIEIGLPELLILVFVSQYLPHVIKSGKNVFDRFAVIFAVVIVWIYAHLLTVGGAYNGAAPTTQTSCRTDRAGLVGAAPWIRVPWPFQWGAPSFDAGEAFAMMMASFVALVESTGGFIAVSRYASATMLPPSILSRGVGWQGVAILISGLFGTGAGSSVSIENAGLLALTRVGSRRVVQIAAGFMIFFSILGKFGAVFASIPGPIIAALYCLFFAYVGAGGLSFLQFCNLNSFRTKFILGFSVFLGLSIPQYFNEYTAIKGYGPVHTGGRWFDDMVNVPFSSEPFVAGMVAFFLDNTLHKKDSSIRKDRGKHWWDKFRSFKGDTRSEEFYSLPFNLNKYFPSV</sequence>
<organism evidence="9 10">
    <name type="scientific">Brassica campestris</name>
    <name type="common">Field mustard</name>
    <dbReference type="NCBI Taxonomy" id="3711"/>
    <lineage>
        <taxon>Eukaryota</taxon>
        <taxon>Viridiplantae</taxon>
        <taxon>Streptophyta</taxon>
        <taxon>Embryophyta</taxon>
        <taxon>Tracheophyta</taxon>
        <taxon>Spermatophyta</taxon>
        <taxon>Magnoliopsida</taxon>
        <taxon>eudicotyledons</taxon>
        <taxon>Gunneridae</taxon>
        <taxon>Pentapetalae</taxon>
        <taxon>rosids</taxon>
        <taxon>malvids</taxon>
        <taxon>Brassicales</taxon>
        <taxon>Brassicaceae</taxon>
        <taxon>Brassiceae</taxon>
        <taxon>Brassica</taxon>
    </lineage>
</organism>
<evidence type="ECO:0000256" key="2">
    <source>
        <dbReference type="ARBA" id="ARBA00008821"/>
    </source>
</evidence>
<feature type="region of interest" description="Disordered" evidence="6">
    <location>
        <begin position="38"/>
        <end position="58"/>
    </location>
</feature>
<feature type="transmembrane region" description="Helical" evidence="7">
    <location>
        <begin position="429"/>
        <end position="449"/>
    </location>
</feature>
<dbReference type="Pfam" id="PF00860">
    <property type="entry name" value="Xan_ur_permease"/>
    <property type="match status" value="1"/>
</dbReference>
<name>A0A8D9DDM8_BRACM</name>
<feature type="signal peptide" evidence="8">
    <location>
        <begin position="1"/>
        <end position="26"/>
    </location>
</feature>
<dbReference type="PANTHER" id="PTHR11119">
    <property type="entry name" value="XANTHINE-URACIL / VITAMIN C PERMEASE FAMILY MEMBER"/>
    <property type="match status" value="1"/>
</dbReference>
<feature type="transmembrane region" description="Helical" evidence="7">
    <location>
        <begin position="79"/>
        <end position="98"/>
    </location>
</feature>
<feature type="transmembrane region" description="Helical" evidence="7">
    <location>
        <begin position="174"/>
        <end position="192"/>
    </location>
</feature>
<dbReference type="NCBIfam" id="NF037981">
    <property type="entry name" value="NCS2_1"/>
    <property type="match status" value="1"/>
</dbReference>
<feature type="transmembrane region" description="Helical" evidence="7">
    <location>
        <begin position="134"/>
        <end position="153"/>
    </location>
</feature>
<dbReference type="GO" id="GO:0022857">
    <property type="term" value="F:transmembrane transporter activity"/>
    <property type="evidence" value="ECO:0007669"/>
    <property type="project" value="InterPro"/>
</dbReference>
<evidence type="ECO:0000256" key="6">
    <source>
        <dbReference type="SAM" id="MobiDB-lite"/>
    </source>
</evidence>
<keyword evidence="4 7" id="KW-1133">Transmembrane helix</keyword>
<keyword evidence="8" id="KW-0732">Signal</keyword>
<evidence type="ECO:0000256" key="1">
    <source>
        <dbReference type="ARBA" id="ARBA00004141"/>
    </source>
</evidence>
<evidence type="ECO:0000256" key="8">
    <source>
        <dbReference type="SAM" id="SignalP"/>
    </source>
</evidence>
<feature type="non-terminal residue" evidence="9">
    <location>
        <position position="1"/>
    </location>
</feature>
<evidence type="ECO:0000256" key="5">
    <source>
        <dbReference type="ARBA" id="ARBA00023136"/>
    </source>
</evidence>
<dbReference type="AlphaFoldDB" id="A0A8D9DDM8"/>
<reference evidence="9 10" key="1">
    <citation type="submission" date="2021-07" db="EMBL/GenBank/DDBJ databases">
        <authorList>
            <consortium name="Genoscope - CEA"/>
            <person name="William W."/>
        </authorList>
    </citation>
    <scope>NUCLEOTIDE SEQUENCE [LARGE SCALE GENOMIC DNA]</scope>
</reference>
<dbReference type="InterPro" id="IPR006043">
    <property type="entry name" value="NCS2"/>
</dbReference>
<dbReference type="GO" id="GO:0016020">
    <property type="term" value="C:membrane"/>
    <property type="evidence" value="ECO:0007669"/>
    <property type="project" value="UniProtKB-SubCell"/>
</dbReference>
<feature type="chain" id="PRO_5034095105" description="Nucleobase-ascorbate transporter 6" evidence="8">
    <location>
        <begin position="27"/>
        <end position="567"/>
    </location>
</feature>
<feature type="transmembrane region" description="Helical" evidence="7">
    <location>
        <begin position="401"/>
        <end position="423"/>
    </location>
</feature>
<accession>A0A8D9DDM8</accession>
<feature type="transmembrane region" description="Helical" evidence="7">
    <location>
        <begin position="110"/>
        <end position="128"/>
    </location>
</feature>
<proteinExistence type="inferred from homology"/>
<keyword evidence="3 7" id="KW-0812">Transmembrane</keyword>